<proteinExistence type="predicted"/>
<dbReference type="Proteomes" id="UP001597045">
    <property type="component" value="Unassembled WGS sequence"/>
</dbReference>
<keyword evidence="2" id="KW-1185">Reference proteome</keyword>
<evidence type="ECO:0000313" key="2">
    <source>
        <dbReference type="Proteomes" id="UP001597045"/>
    </source>
</evidence>
<dbReference type="EMBL" id="JBHTIS010000362">
    <property type="protein sequence ID" value="MFD1045633.1"/>
    <property type="molecule type" value="Genomic_DNA"/>
</dbReference>
<comment type="caution">
    <text evidence="1">The sequence shown here is derived from an EMBL/GenBank/DDBJ whole genome shotgun (WGS) entry which is preliminary data.</text>
</comment>
<evidence type="ECO:0000313" key="1">
    <source>
        <dbReference type="EMBL" id="MFD1045633.1"/>
    </source>
</evidence>
<protein>
    <recommendedName>
        <fullName evidence="3">Transposase</fullName>
    </recommendedName>
</protein>
<sequence>MKRWSDVLAVKRRLTGLRGLRRTRKQANDKGMYLASLSRTVPAHPDLLTPDMRVVLVEDLLWELT</sequence>
<gene>
    <name evidence="1" type="ORF">ACFQ1S_08650</name>
</gene>
<reference evidence="2" key="1">
    <citation type="journal article" date="2019" name="Int. J. Syst. Evol. Microbiol.">
        <title>The Global Catalogue of Microorganisms (GCM) 10K type strain sequencing project: providing services to taxonomists for standard genome sequencing and annotation.</title>
        <authorList>
            <consortium name="The Broad Institute Genomics Platform"/>
            <consortium name="The Broad Institute Genome Sequencing Center for Infectious Disease"/>
            <person name="Wu L."/>
            <person name="Ma J."/>
        </authorList>
    </citation>
    <scope>NUCLEOTIDE SEQUENCE [LARGE SCALE GENOMIC DNA]</scope>
    <source>
        <strain evidence="2">JCM 31486</strain>
    </source>
</reference>
<evidence type="ECO:0008006" key="3">
    <source>
        <dbReference type="Google" id="ProtNLM"/>
    </source>
</evidence>
<organism evidence="1 2">
    <name type="scientific">Kibdelosporangium lantanae</name>
    <dbReference type="NCBI Taxonomy" id="1497396"/>
    <lineage>
        <taxon>Bacteria</taxon>
        <taxon>Bacillati</taxon>
        <taxon>Actinomycetota</taxon>
        <taxon>Actinomycetes</taxon>
        <taxon>Pseudonocardiales</taxon>
        <taxon>Pseudonocardiaceae</taxon>
        <taxon>Kibdelosporangium</taxon>
    </lineage>
</organism>
<name>A0ABW3M531_9PSEU</name>
<accession>A0ABW3M531</accession>